<gene>
    <name evidence="1" type="ORF">TM448A02448_0004</name>
</gene>
<name>A0A6H1ZVU0_9ZZZZ</name>
<organism evidence="1">
    <name type="scientific">viral metagenome</name>
    <dbReference type="NCBI Taxonomy" id="1070528"/>
    <lineage>
        <taxon>unclassified sequences</taxon>
        <taxon>metagenomes</taxon>
        <taxon>organismal metagenomes</taxon>
    </lineage>
</organism>
<proteinExistence type="predicted"/>
<dbReference type="EMBL" id="MT144308">
    <property type="protein sequence ID" value="QJA52043.1"/>
    <property type="molecule type" value="Genomic_DNA"/>
</dbReference>
<accession>A0A6H1ZVU0</accession>
<dbReference type="AlphaFoldDB" id="A0A6H1ZVU0"/>
<evidence type="ECO:0000313" key="1">
    <source>
        <dbReference type="EMBL" id="QJA52043.1"/>
    </source>
</evidence>
<protein>
    <submittedName>
        <fullName evidence="1">Uncharacterized protein</fullName>
    </submittedName>
</protein>
<sequence length="80" mass="8827">MRIVYPSPSAKRGTVLNDNRGKKHVYYCKQCGFPCDYDTTFVAKDGDASINTITITTEDDQPSNIAVTKGCPFCGTTRSR</sequence>
<reference evidence="1" key="1">
    <citation type="submission" date="2020-03" db="EMBL/GenBank/DDBJ databases">
        <title>The deep terrestrial virosphere.</title>
        <authorList>
            <person name="Holmfeldt K."/>
            <person name="Nilsson E."/>
            <person name="Simone D."/>
            <person name="Lopez-Fernandez M."/>
            <person name="Wu X."/>
            <person name="de Brujin I."/>
            <person name="Lundin D."/>
            <person name="Andersson A."/>
            <person name="Bertilsson S."/>
            <person name="Dopson M."/>
        </authorList>
    </citation>
    <scope>NUCLEOTIDE SEQUENCE</scope>
    <source>
        <strain evidence="1">TM448A02448</strain>
    </source>
</reference>